<keyword evidence="1" id="KW-0732">Signal</keyword>
<comment type="caution">
    <text evidence="2">The sequence shown here is derived from an EMBL/GenBank/DDBJ whole genome shotgun (WGS) entry which is preliminary data.</text>
</comment>
<proteinExistence type="predicted"/>
<name>A0A8S1NAE7_9CILI</name>
<dbReference type="AlphaFoldDB" id="A0A8S1NAE7"/>
<accession>A0A8S1NAE7</accession>
<dbReference type="Proteomes" id="UP000692954">
    <property type="component" value="Unassembled WGS sequence"/>
</dbReference>
<evidence type="ECO:0000313" key="2">
    <source>
        <dbReference type="EMBL" id="CAD8089608.1"/>
    </source>
</evidence>
<sequence length="99" mass="11535">MKMVILILILTILNTQAQTSLRGKNKIEQNEEQSFLPNDYVSELKEYSLFVQLTKPFYETAPMDVMLLNHEMEIARMMGNSGVTMMNYVLEESPFRPAW</sequence>
<dbReference type="OrthoDB" id="295972at2759"/>
<keyword evidence="3" id="KW-1185">Reference proteome</keyword>
<dbReference type="EMBL" id="CAJJDN010000054">
    <property type="protein sequence ID" value="CAD8089608.1"/>
    <property type="molecule type" value="Genomic_DNA"/>
</dbReference>
<organism evidence="2 3">
    <name type="scientific">Paramecium sonneborni</name>
    <dbReference type="NCBI Taxonomy" id="65129"/>
    <lineage>
        <taxon>Eukaryota</taxon>
        <taxon>Sar</taxon>
        <taxon>Alveolata</taxon>
        <taxon>Ciliophora</taxon>
        <taxon>Intramacronucleata</taxon>
        <taxon>Oligohymenophorea</taxon>
        <taxon>Peniculida</taxon>
        <taxon>Parameciidae</taxon>
        <taxon>Paramecium</taxon>
    </lineage>
</organism>
<reference evidence="2" key="1">
    <citation type="submission" date="2021-01" db="EMBL/GenBank/DDBJ databases">
        <authorList>
            <consortium name="Genoscope - CEA"/>
            <person name="William W."/>
        </authorList>
    </citation>
    <scope>NUCLEOTIDE SEQUENCE</scope>
</reference>
<protein>
    <submittedName>
        <fullName evidence="2">Uncharacterized protein</fullName>
    </submittedName>
</protein>
<evidence type="ECO:0000256" key="1">
    <source>
        <dbReference type="SAM" id="SignalP"/>
    </source>
</evidence>
<feature type="signal peptide" evidence="1">
    <location>
        <begin position="1"/>
        <end position="17"/>
    </location>
</feature>
<gene>
    <name evidence="2" type="ORF">PSON_ATCC_30995.1.T0540219</name>
</gene>
<evidence type="ECO:0000313" key="3">
    <source>
        <dbReference type="Proteomes" id="UP000692954"/>
    </source>
</evidence>
<feature type="chain" id="PRO_5035907505" evidence="1">
    <location>
        <begin position="18"/>
        <end position="99"/>
    </location>
</feature>